<organism evidence="3 4">
    <name type="scientific">Actinocorallia herbida</name>
    <dbReference type="NCBI Taxonomy" id="58109"/>
    <lineage>
        <taxon>Bacteria</taxon>
        <taxon>Bacillati</taxon>
        <taxon>Actinomycetota</taxon>
        <taxon>Actinomycetes</taxon>
        <taxon>Streptosporangiales</taxon>
        <taxon>Thermomonosporaceae</taxon>
        <taxon>Actinocorallia</taxon>
    </lineage>
</organism>
<dbReference type="SUPFAM" id="SSF56801">
    <property type="entry name" value="Acetyl-CoA synthetase-like"/>
    <property type="match status" value="1"/>
</dbReference>
<dbReference type="Pfam" id="PF13193">
    <property type="entry name" value="AMP-binding_C"/>
    <property type="match status" value="1"/>
</dbReference>
<dbReference type="Gene3D" id="3.40.50.12780">
    <property type="entry name" value="N-terminal domain of ligase-like"/>
    <property type="match status" value="1"/>
</dbReference>
<keyword evidence="3" id="KW-0436">Ligase</keyword>
<reference evidence="3 4" key="1">
    <citation type="submission" date="2018-11" db="EMBL/GenBank/DDBJ databases">
        <title>Sequencing the genomes of 1000 actinobacteria strains.</title>
        <authorList>
            <person name="Klenk H.-P."/>
        </authorList>
    </citation>
    <scope>NUCLEOTIDE SEQUENCE [LARGE SCALE GENOMIC DNA]</scope>
    <source>
        <strain evidence="3 4">DSM 44254</strain>
    </source>
</reference>
<gene>
    <name evidence="3" type="ORF">EDD29_2709</name>
</gene>
<dbReference type="CDD" id="cd04433">
    <property type="entry name" value="AFD_class_I"/>
    <property type="match status" value="1"/>
</dbReference>
<keyword evidence="4" id="KW-1185">Reference proteome</keyword>
<dbReference type="InterPro" id="IPR045851">
    <property type="entry name" value="AMP-bd_C_sf"/>
</dbReference>
<dbReference type="GO" id="GO:0016878">
    <property type="term" value="F:acid-thiol ligase activity"/>
    <property type="evidence" value="ECO:0007669"/>
    <property type="project" value="UniProtKB-ARBA"/>
</dbReference>
<dbReference type="RefSeq" id="WP_123664706.1">
    <property type="nucleotide sequence ID" value="NZ_RJKE01000001.1"/>
</dbReference>
<proteinExistence type="predicted"/>
<dbReference type="Gene3D" id="3.30.300.30">
    <property type="match status" value="1"/>
</dbReference>
<dbReference type="PANTHER" id="PTHR43767">
    <property type="entry name" value="LONG-CHAIN-FATTY-ACID--COA LIGASE"/>
    <property type="match status" value="1"/>
</dbReference>
<feature type="domain" description="AMP-dependent synthetase/ligase" evidence="1">
    <location>
        <begin position="18"/>
        <end position="373"/>
    </location>
</feature>
<feature type="domain" description="AMP-binding enzyme C-terminal" evidence="2">
    <location>
        <begin position="424"/>
        <end position="501"/>
    </location>
</feature>
<dbReference type="InterPro" id="IPR000873">
    <property type="entry name" value="AMP-dep_synth/lig_dom"/>
</dbReference>
<dbReference type="EMBL" id="RJKE01000001">
    <property type="protein sequence ID" value="ROO85169.1"/>
    <property type="molecule type" value="Genomic_DNA"/>
</dbReference>
<evidence type="ECO:0000259" key="1">
    <source>
        <dbReference type="Pfam" id="PF00501"/>
    </source>
</evidence>
<accession>A0A3N1CV32</accession>
<evidence type="ECO:0000313" key="3">
    <source>
        <dbReference type="EMBL" id="ROO85169.1"/>
    </source>
</evidence>
<dbReference type="Pfam" id="PF00501">
    <property type="entry name" value="AMP-binding"/>
    <property type="match status" value="1"/>
</dbReference>
<dbReference type="PANTHER" id="PTHR43767:SF1">
    <property type="entry name" value="NONRIBOSOMAL PEPTIDE SYNTHASE PES1 (EUROFUNG)-RELATED"/>
    <property type="match status" value="1"/>
</dbReference>
<protein>
    <submittedName>
        <fullName evidence="3">Acyl-CoA synthetase (AMP-forming)/AMP-acid ligase II</fullName>
    </submittedName>
</protein>
<sequence>MTTDPPVTLPAALAGAVALGPDRDALVTADARITWAGLDAASRAAASALAARGVGRRTRVGLLAGNGIDWAVCAFAVLRLGAVLVPLSTLLRAPELEQQLRVAAVERLVLVGSFRGRSYPDEFAELLPKGGRAPRLPALRSAWLLDEVLADAARFPLADALEARVRPADDLAILFTSGSRGTPKGVIHTHGNAFRAVAASLPVRRIGRDDRLYIPMPFFWTGGFAGGLLTALAAGATLLTEATPAPEDTLALLARERATLFRGWPDQAARLAAHPATAQADLSSLRPASLPALLPPGLRAAPGARANLFGMTETFGPYCGDPLDTDMPSASWGSCGTPFPGVEVSIADPSTGRPVPQGEHGEIRVRGPHLMRGICGRSREDVFTPDAWYRTGDLGHLDRSGRLWNHGRLDDMLKINGATVYPSEVESALTSLPGVHAAHVTSLDGPDRPVLAAAIIPAHHAPLTEPALRDAARAILSPFKIPRILRILAPGSDIPRTPTGKPDLPALRTLLTP</sequence>
<dbReference type="InterPro" id="IPR025110">
    <property type="entry name" value="AMP-bd_C"/>
</dbReference>
<evidence type="ECO:0000313" key="4">
    <source>
        <dbReference type="Proteomes" id="UP000272400"/>
    </source>
</evidence>
<evidence type="ECO:0000259" key="2">
    <source>
        <dbReference type="Pfam" id="PF13193"/>
    </source>
</evidence>
<dbReference type="InterPro" id="IPR042099">
    <property type="entry name" value="ANL_N_sf"/>
</dbReference>
<dbReference type="OrthoDB" id="9803968at2"/>
<comment type="caution">
    <text evidence="3">The sequence shown here is derived from an EMBL/GenBank/DDBJ whole genome shotgun (WGS) entry which is preliminary data.</text>
</comment>
<name>A0A3N1CV32_9ACTN</name>
<dbReference type="AlphaFoldDB" id="A0A3N1CV32"/>
<dbReference type="Proteomes" id="UP000272400">
    <property type="component" value="Unassembled WGS sequence"/>
</dbReference>
<dbReference type="InterPro" id="IPR050237">
    <property type="entry name" value="ATP-dep_AMP-bd_enzyme"/>
</dbReference>